<dbReference type="EMBL" id="MG515223">
    <property type="protein sequence ID" value="ATW62508.1"/>
    <property type="molecule type" value="Genomic_DNA"/>
</dbReference>
<dbReference type="Proteomes" id="UP000241007">
    <property type="component" value="Segment"/>
</dbReference>
<evidence type="ECO:0000313" key="2">
    <source>
        <dbReference type="Proteomes" id="UP000241007"/>
    </source>
</evidence>
<name>A0A2H4PIB2_9CAUD</name>
<organism evidence="1 2">
    <name type="scientific">Streptomyces phage WRightOn</name>
    <dbReference type="NCBI Taxonomy" id="2053723"/>
    <lineage>
        <taxon>Viruses</taxon>
        <taxon>Duplodnaviria</taxon>
        <taxon>Heunggongvirae</taxon>
        <taxon>Uroviricota</taxon>
        <taxon>Caudoviricetes</taxon>
        <taxon>Beephvirinae</taxon>
        <taxon>Manuelvirus</taxon>
        <taxon>Manuelvirus wrighton</taxon>
    </lineage>
</organism>
<gene>
    <name evidence="1" type="ORF">SEA_WRIGHTON_75</name>
</gene>
<keyword evidence="2" id="KW-1185">Reference proteome</keyword>
<evidence type="ECO:0000313" key="1">
    <source>
        <dbReference type="EMBL" id="ATW62508.1"/>
    </source>
</evidence>
<reference evidence="1 2" key="1">
    <citation type="submission" date="2017-11" db="EMBL/GenBank/DDBJ databases">
        <authorList>
            <person name="Keri A.G."/>
            <person name="Ahn S.H."/>
            <person name="Alvarado I.A."/>
            <person name="Hartigan K.A."/>
            <person name="Shaffer C.D."/>
            <person name="Weston-Hafer K.A."/>
            <person name="Russell D.A."/>
            <person name="Pope W.H."/>
            <person name="Jacobs-Sera D."/>
            <person name="Hendrix R.W."/>
            <person name="Hatfull G.F."/>
        </authorList>
    </citation>
    <scope>NUCLEOTIDE SEQUENCE [LARGE SCALE GENOMIC DNA]</scope>
</reference>
<accession>A0A2H4PIB2</accession>
<proteinExistence type="predicted"/>
<sequence length="135" mass="15674">MTVTVPLKEGEVLVPIDGSAWQGRWKEIKLISSHWFKNTTYWWVEMTDKSGSTHIDTMNVGTLRTNWERKEKFFKVGKVYKFPNREDTWTVLDLYEVARPAYGNKVKAVARMDTPAGLSDIQTLSADDFRRMVRA</sequence>
<protein>
    <submittedName>
        <fullName evidence="1">Uncharacterized protein</fullName>
    </submittedName>
</protein>